<protein>
    <recommendedName>
        <fullName evidence="3">PEP-utilising enzyme mobile domain-containing protein</fullName>
    </recommendedName>
</protein>
<proteinExistence type="predicted"/>
<accession>A0A9E7N782</accession>
<sequence length="550" mass="60791">MSAAQAKTVCFTVTGEFLTDFARTRVIEGRWDHGLRTLVEGLHGMTTDQAIAILKGDQKLIGDSNVGVDMVPDDDAEHKAAFDRLFAGVYLDSDGRVLRPYAVVSTWGPEDMNAEEKFNTKGSDTVYRRSVGGKRRGEDLAYRSLFYARDRQRDVLRQVRIPVEFSRDLPRPGDVQDVLFQEVRNYPTILAPHAPLDDPDAAIAGYLAAGRRLAEVGYVTSFPPSEYRYTEPAMDKETEPTLKRTMMELRTPEDIDTLREHQIEVAKKGRIEDVEAIRDQINEAVETIGDTETDTSLRVEALNSFMALKNKVDVAALRTMIKAQAGDDTFDMVVEGKTHKVPRAPFEGWALNRTAWFHLKPAWQCIAPSGLKMVGDDPYHNDWMLGGDFQLEDYGFGGGTPLAEAAGKHVEEVQRRYFNAEVPVLSGAGTVEGVIVHLKPGDRLKEGQIGVIKNAGPDYVQAAQDAITYRSALITEAGGAVAHLVTVFRDQDLKIVRVPNARKVYPEGRTVTVYLTAGCIQVKDDASIMRLSNGAIIKDGDVVGYDEAGL</sequence>
<organism evidence="1 2">
    <name type="scientific">Brevundimonas phage vB_BgoS-Bajun</name>
    <dbReference type="NCBI Taxonomy" id="2948594"/>
    <lineage>
        <taxon>Viruses</taxon>
        <taxon>Duplodnaviria</taxon>
        <taxon>Heunggongvirae</taxon>
        <taxon>Uroviricota</taxon>
        <taxon>Caudoviricetes</taxon>
        <taxon>Dolichocephalovirinae</taxon>
    </lineage>
</organism>
<dbReference type="InterPro" id="IPR036637">
    <property type="entry name" value="Phosphohistidine_dom_sf"/>
</dbReference>
<evidence type="ECO:0000313" key="2">
    <source>
        <dbReference type="Proteomes" id="UP001057427"/>
    </source>
</evidence>
<dbReference type="GO" id="GO:0016772">
    <property type="term" value="F:transferase activity, transferring phosphorus-containing groups"/>
    <property type="evidence" value="ECO:0007669"/>
    <property type="project" value="InterPro"/>
</dbReference>
<evidence type="ECO:0000313" key="1">
    <source>
        <dbReference type="EMBL" id="UTC29742.1"/>
    </source>
</evidence>
<reference evidence="1" key="1">
    <citation type="submission" date="2022-05" db="EMBL/GenBank/DDBJ databases">
        <authorList>
            <person name="Friedrich I."/>
            <person name="Poehlein A."/>
            <person name="Schneider D."/>
            <person name="Hertel R."/>
            <person name="Daniel R."/>
        </authorList>
    </citation>
    <scope>NUCLEOTIDE SEQUENCE</scope>
</reference>
<dbReference type="EMBL" id="ON529858">
    <property type="protein sequence ID" value="UTC29742.1"/>
    <property type="molecule type" value="Genomic_DNA"/>
</dbReference>
<keyword evidence="2" id="KW-1185">Reference proteome</keyword>
<dbReference type="Gene3D" id="3.50.30.10">
    <property type="entry name" value="Phosphohistidine domain"/>
    <property type="match status" value="1"/>
</dbReference>
<name>A0A9E7N782_9CAUD</name>
<dbReference type="Proteomes" id="UP001057427">
    <property type="component" value="Segment"/>
</dbReference>
<evidence type="ECO:0008006" key="3">
    <source>
        <dbReference type="Google" id="ProtNLM"/>
    </source>
</evidence>
<gene>
    <name evidence="1" type="ORF">BAJUN_01120</name>
</gene>
<dbReference type="SUPFAM" id="SSF52009">
    <property type="entry name" value="Phosphohistidine domain"/>
    <property type="match status" value="1"/>
</dbReference>